<proteinExistence type="predicted"/>
<protein>
    <submittedName>
        <fullName evidence="1">Uncharacterized protein</fullName>
    </submittedName>
</protein>
<evidence type="ECO:0000313" key="2">
    <source>
        <dbReference type="Proteomes" id="UP000054217"/>
    </source>
</evidence>
<dbReference type="AlphaFoldDB" id="A0A0C3NZX8"/>
<keyword evidence="2" id="KW-1185">Reference proteome</keyword>
<name>A0A0C3NZX8_PISTI</name>
<accession>A0A0C3NZX8</accession>
<dbReference type="Proteomes" id="UP000054217">
    <property type="component" value="Unassembled WGS sequence"/>
</dbReference>
<dbReference type="EMBL" id="KN831963">
    <property type="protein sequence ID" value="KIO06405.1"/>
    <property type="molecule type" value="Genomic_DNA"/>
</dbReference>
<reference evidence="2" key="2">
    <citation type="submission" date="2015-01" db="EMBL/GenBank/DDBJ databases">
        <title>Evolutionary Origins and Diversification of the Mycorrhizal Mutualists.</title>
        <authorList>
            <consortium name="DOE Joint Genome Institute"/>
            <consortium name="Mycorrhizal Genomics Consortium"/>
            <person name="Kohler A."/>
            <person name="Kuo A."/>
            <person name="Nagy L.G."/>
            <person name="Floudas D."/>
            <person name="Copeland A."/>
            <person name="Barry K.W."/>
            <person name="Cichocki N."/>
            <person name="Veneault-Fourrey C."/>
            <person name="LaButti K."/>
            <person name="Lindquist E.A."/>
            <person name="Lipzen A."/>
            <person name="Lundell T."/>
            <person name="Morin E."/>
            <person name="Murat C."/>
            <person name="Riley R."/>
            <person name="Ohm R."/>
            <person name="Sun H."/>
            <person name="Tunlid A."/>
            <person name="Henrissat B."/>
            <person name="Grigoriev I.V."/>
            <person name="Hibbett D.S."/>
            <person name="Martin F."/>
        </authorList>
    </citation>
    <scope>NUCLEOTIDE SEQUENCE [LARGE SCALE GENOMIC DNA]</scope>
    <source>
        <strain evidence="2">Marx 270</strain>
    </source>
</reference>
<dbReference type="HOGENOM" id="CLU_2078666_0_0_1"/>
<evidence type="ECO:0000313" key="1">
    <source>
        <dbReference type="EMBL" id="KIO06405.1"/>
    </source>
</evidence>
<dbReference type="InParanoid" id="A0A0C3NZX8"/>
<sequence length="118" mass="12791">MAVYWADSKQLTAHGEKRINASWYDLLVAFVAHQQTARLDFDGGSRCSHIDEPYTRNTIKCVYKVTCVALRYIGGQTKSTTCPSGIVSILSASTRALAANQSVMVGSRTTLEGFAPAS</sequence>
<organism evidence="1 2">
    <name type="scientific">Pisolithus tinctorius Marx 270</name>
    <dbReference type="NCBI Taxonomy" id="870435"/>
    <lineage>
        <taxon>Eukaryota</taxon>
        <taxon>Fungi</taxon>
        <taxon>Dikarya</taxon>
        <taxon>Basidiomycota</taxon>
        <taxon>Agaricomycotina</taxon>
        <taxon>Agaricomycetes</taxon>
        <taxon>Agaricomycetidae</taxon>
        <taxon>Boletales</taxon>
        <taxon>Sclerodermatineae</taxon>
        <taxon>Pisolithaceae</taxon>
        <taxon>Pisolithus</taxon>
    </lineage>
</organism>
<gene>
    <name evidence="1" type="ORF">M404DRAFT_999063</name>
</gene>
<feature type="non-terminal residue" evidence="1">
    <location>
        <position position="118"/>
    </location>
</feature>
<reference evidence="1 2" key="1">
    <citation type="submission" date="2014-04" db="EMBL/GenBank/DDBJ databases">
        <authorList>
            <consortium name="DOE Joint Genome Institute"/>
            <person name="Kuo A."/>
            <person name="Kohler A."/>
            <person name="Costa M.D."/>
            <person name="Nagy L.G."/>
            <person name="Floudas D."/>
            <person name="Copeland A."/>
            <person name="Barry K.W."/>
            <person name="Cichocki N."/>
            <person name="Veneault-Fourrey C."/>
            <person name="LaButti K."/>
            <person name="Lindquist E.A."/>
            <person name="Lipzen A."/>
            <person name="Lundell T."/>
            <person name="Morin E."/>
            <person name="Murat C."/>
            <person name="Sun H."/>
            <person name="Tunlid A."/>
            <person name="Henrissat B."/>
            <person name="Grigoriev I.V."/>
            <person name="Hibbett D.S."/>
            <person name="Martin F."/>
            <person name="Nordberg H.P."/>
            <person name="Cantor M.N."/>
            <person name="Hua S.X."/>
        </authorList>
    </citation>
    <scope>NUCLEOTIDE SEQUENCE [LARGE SCALE GENOMIC DNA]</scope>
    <source>
        <strain evidence="1 2">Marx 270</strain>
    </source>
</reference>